<comment type="caution">
    <text evidence="1">The sequence shown here is derived from an EMBL/GenBank/DDBJ whole genome shotgun (WGS) entry which is preliminary data.</text>
</comment>
<sequence length="348" mass="38556">MKPLALNPAAGELTMPGAPTVTLPNGCACVPQHYLQFRHDARSVQSLLADVACDAHSLLFAAEDGGGVYLQVGLIGRENYERGAAARPLKLVYGRKWRIDADTPSSEIVQTAFLAIQKAHEHEVRELLTLRDAASARCSSPLSNHLDLPLMAAFPELTAAEPEPQALDRPLAEAVREWLALCQFAQRPLELLRCEDWGADGAALWVRIGSPPAARAAEGELAHFDGQVLRLQLAQASRVELVFALMDALIHCSNRRIEEAFRFRGFARFSRRNDPARIAQLSRQLRPYARDLQRPEFAAEFQRRNHDTDAGRAPRWPSGELARVNAEKLMPHRHLSGHLPQGYARAVA</sequence>
<dbReference type="AlphaFoldDB" id="A0A931J052"/>
<dbReference type="Proteomes" id="UP000613266">
    <property type="component" value="Unassembled WGS sequence"/>
</dbReference>
<organism evidence="1 2">
    <name type="scientific">Inhella proteolytica</name>
    <dbReference type="NCBI Taxonomy" id="2795029"/>
    <lineage>
        <taxon>Bacteria</taxon>
        <taxon>Pseudomonadati</taxon>
        <taxon>Pseudomonadota</taxon>
        <taxon>Betaproteobacteria</taxon>
        <taxon>Burkholderiales</taxon>
        <taxon>Sphaerotilaceae</taxon>
        <taxon>Inhella</taxon>
    </lineage>
</organism>
<reference evidence="1" key="1">
    <citation type="submission" date="2020-12" db="EMBL/GenBank/DDBJ databases">
        <title>The genome sequence of Inhella sp. 1Y17.</title>
        <authorList>
            <person name="Liu Y."/>
        </authorList>
    </citation>
    <scope>NUCLEOTIDE SEQUENCE</scope>
    <source>
        <strain evidence="1">1Y17</strain>
    </source>
</reference>
<dbReference type="RefSeq" id="WP_198109864.1">
    <property type="nucleotide sequence ID" value="NZ_JAEDAK010000002.1"/>
</dbReference>
<protein>
    <submittedName>
        <fullName evidence="1">Uncharacterized protein</fullName>
    </submittedName>
</protein>
<gene>
    <name evidence="1" type="ORF">I7X39_05005</name>
</gene>
<accession>A0A931J052</accession>
<name>A0A931J052_9BURK</name>
<evidence type="ECO:0000313" key="2">
    <source>
        <dbReference type="Proteomes" id="UP000613266"/>
    </source>
</evidence>
<evidence type="ECO:0000313" key="1">
    <source>
        <dbReference type="EMBL" id="MBH9576263.1"/>
    </source>
</evidence>
<proteinExistence type="predicted"/>
<dbReference type="EMBL" id="JAEDAK010000002">
    <property type="protein sequence ID" value="MBH9576263.1"/>
    <property type="molecule type" value="Genomic_DNA"/>
</dbReference>
<keyword evidence="2" id="KW-1185">Reference proteome</keyword>